<evidence type="ECO:0000256" key="1">
    <source>
        <dbReference type="ARBA" id="ARBA00001794"/>
    </source>
</evidence>
<dbReference type="UniPathway" id="UPA00246"/>
<keyword evidence="7 9" id="KW-0464">Manganese</keyword>
<dbReference type="Pfam" id="PF03786">
    <property type="entry name" value="UxuA"/>
    <property type="match status" value="1"/>
</dbReference>
<comment type="function">
    <text evidence="2 9">Catalyzes the dehydration of D-mannonate.</text>
</comment>
<proteinExistence type="inferred from homology"/>
<dbReference type="GO" id="GO:0008198">
    <property type="term" value="F:ferrous iron binding"/>
    <property type="evidence" value="ECO:0007669"/>
    <property type="project" value="TreeGrafter"/>
</dbReference>
<accession>A0A6J4I6V2</accession>
<dbReference type="GO" id="GO:0030145">
    <property type="term" value="F:manganese ion binding"/>
    <property type="evidence" value="ECO:0007669"/>
    <property type="project" value="TreeGrafter"/>
</dbReference>
<comment type="similarity">
    <text evidence="4 9">Belongs to the mannonate dehydratase family.</text>
</comment>
<comment type="pathway">
    <text evidence="3 9">Carbohydrate metabolism; pentose and glucuronate interconversion.</text>
</comment>
<evidence type="ECO:0000256" key="9">
    <source>
        <dbReference type="HAMAP-Rule" id="MF_00106"/>
    </source>
</evidence>
<comment type="cofactor">
    <cofactor evidence="9">
        <name>Fe(2+)</name>
        <dbReference type="ChEBI" id="CHEBI:29033"/>
    </cofactor>
    <cofactor evidence="9">
        <name>Mn(2+)</name>
        <dbReference type="ChEBI" id="CHEBI:29035"/>
    </cofactor>
</comment>
<evidence type="ECO:0000313" key="10">
    <source>
        <dbReference type="EMBL" id="CAA9244279.1"/>
    </source>
</evidence>
<dbReference type="NCBIfam" id="NF003027">
    <property type="entry name" value="PRK03906.1"/>
    <property type="match status" value="1"/>
</dbReference>
<dbReference type="NCBIfam" id="TIGR00695">
    <property type="entry name" value="uxuA"/>
    <property type="match status" value="1"/>
</dbReference>
<dbReference type="InterPro" id="IPR004628">
    <property type="entry name" value="Man_deHydtase"/>
</dbReference>
<evidence type="ECO:0000256" key="5">
    <source>
        <dbReference type="ARBA" id="ARBA00012927"/>
    </source>
</evidence>
<comment type="catalytic activity">
    <reaction evidence="1 9">
        <text>D-mannonate = 2-dehydro-3-deoxy-D-gluconate + H2O</text>
        <dbReference type="Rhea" id="RHEA:20097"/>
        <dbReference type="ChEBI" id="CHEBI:15377"/>
        <dbReference type="ChEBI" id="CHEBI:17767"/>
        <dbReference type="ChEBI" id="CHEBI:57990"/>
        <dbReference type="EC" id="4.2.1.8"/>
    </reaction>
</comment>
<dbReference type="HAMAP" id="MF_00106">
    <property type="entry name" value="UxuA"/>
    <property type="match status" value="1"/>
</dbReference>
<evidence type="ECO:0000256" key="6">
    <source>
        <dbReference type="ARBA" id="ARBA00023004"/>
    </source>
</evidence>
<dbReference type="EMBL" id="CADCTG010000150">
    <property type="protein sequence ID" value="CAA9244279.1"/>
    <property type="molecule type" value="Genomic_DNA"/>
</dbReference>
<evidence type="ECO:0000256" key="4">
    <source>
        <dbReference type="ARBA" id="ARBA00007389"/>
    </source>
</evidence>
<dbReference type="PANTHER" id="PTHR30387">
    <property type="entry name" value="MANNONATE DEHYDRATASE"/>
    <property type="match status" value="1"/>
</dbReference>
<dbReference type="GO" id="GO:0042840">
    <property type="term" value="P:D-glucuronate catabolic process"/>
    <property type="evidence" value="ECO:0007669"/>
    <property type="project" value="TreeGrafter"/>
</dbReference>
<protein>
    <recommendedName>
        <fullName evidence="5 9">Mannonate dehydratase</fullName>
        <ecNumber evidence="5 9">4.2.1.8</ecNumber>
    </recommendedName>
    <alternativeName>
        <fullName evidence="9">D-mannonate hydro-lyase</fullName>
    </alternativeName>
</protein>
<dbReference type="GO" id="GO:0008927">
    <property type="term" value="F:mannonate dehydratase activity"/>
    <property type="evidence" value="ECO:0007669"/>
    <property type="project" value="UniProtKB-UniRule"/>
</dbReference>
<dbReference type="PIRSF" id="PIRSF016049">
    <property type="entry name" value="Man_dehyd"/>
    <property type="match status" value="1"/>
</dbReference>
<name>A0A6J4I6V2_9PROT</name>
<evidence type="ECO:0000256" key="8">
    <source>
        <dbReference type="ARBA" id="ARBA00023239"/>
    </source>
</evidence>
<dbReference type="Gene3D" id="3.20.20.150">
    <property type="entry name" value="Divalent-metal-dependent TIM barrel enzymes"/>
    <property type="match status" value="1"/>
</dbReference>
<keyword evidence="8 9" id="KW-0456">Lyase</keyword>
<sequence length="396" mass="43709">MEETWRWFGPDDPVTLEHVRQAGATGVVSALHHLNHGQAWPEEEVAKRKAEIEAAGLTWSVVESIAVSEDIKTRTGSFRGRIEGYKRSIRAVARAGVRTVCYNFMAVTDWTRTELNWRLPTGGYALRFDWTDLAAYDLFVLRRPGAEADHPPERRAAAEARFRAMSEGDVAKLEGVLIDWLPAREFTYDRAGFQRMIDVYRDVGAEGVRANLFEFVREVAPVAAEEGARLCIHPDDPAFPICGLPRAMSTAADARALLEAVPEPANGLTLCTGAFGSHAGNDLVAMAEEFAPRVHFAHLRNVAVEPDGSFYEADHLDGRVDLVAVVAALMREEERRAAEGRADATIPMRPDHGHLLVDDIGKKVNPGYSCIGRLKGLAELRGVMRTVRAFRAGRVT</sequence>
<dbReference type="AlphaFoldDB" id="A0A6J4I6V2"/>
<reference evidence="10" key="1">
    <citation type="submission" date="2020-02" db="EMBL/GenBank/DDBJ databases">
        <authorList>
            <person name="Meier V. D."/>
        </authorList>
    </citation>
    <scope>NUCLEOTIDE SEQUENCE</scope>
    <source>
        <strain evidence="10">AVDCRST_MAG08</strain>
    </source>
</reference>
<evidence type="ECO:0000256" key="7">
    <source>
        <dbReference type="ARBA" id="ARBA00023211"/>
    </source>
</evidence>
<dbReference type="SUPFAM" id="SSF51658">
    <property type="entry name" value="Xylose isomerase-like"/>
    <property type="match status" value="1"/>
</dbReference>
<gene>
    <name evidence="9" type="primary">uxuA</name>
    <name evidence="10" type="ORF">AVDCRST_MAG08-1787</name>
</gene>
<organism evidence="10">
    <name type="scientific">uncultured Acetobacteraceae bacterium</name>
    <dbReference type="NCBI Taxonomy" id="169975"/>
    <lineage>
        <taxon>Bacteria</taxon>
        <taxon>Pseudomonadati</taxon>
        <taxon>Pseudomonadota</taxon>
        <taxon>Alphaproteobacteria</taxon>
        <taxon>Acetobacterales</taxon>
        <taxon>Acetobacteraceae</taxon>
        <taxon>environmental samples</taxon>
    </lineage>
</organism>
<evidence type="ECO:0000256" key="3">
    <source>
        <dbReference type="ARBA" id="ARBA00004892"/>
    </source>
</evidence>
<dbReference type="PANTHER" id="PTHR30387:SF2">
    <property type="entry name" value="MANNONATE DEHYDRATASE"/>
    <property type="match status" value="1"/>
</dbReference>
<dbReference type="EC" id="4.2.1.8" evidence="5 9"/>
<keyword evidence="6 9" id="KW-0408">Iron</keyword>
<evidence type="ECO:0000256" key="2">
    <source>
        <dbReference type="ARBA" id="ARBA00002713"/>
    </source>
</evidence>
<dbReference type="InterPro" id="IPR036237">
    <property type="entry name" value="Xyl_isomerase-like_sf"/>
</dbReference>